<keyword evidence="2" id="KW-1185">Reference proteome</keyword>
<evidence type="ECO:0000313" key="1">
    <source>
        <dbReference type="EMBL" id="NEZ47898.1"/>
    </source>
</evidence>
<reference evidence="1 2" key="1">
    <citation type="submission" date="2019-04" db="EMBL/GenBank/DDBJ databases">
        <title>Genome sequencing of Clostridium botulinum Groups I-IV and Clostridium butyricum.</title>
        <authorList>
            <person name="Brunt J."/>
            <person name="Van Vliet A.H.M."/>
            <person name="Stringer S.C."/>
            <person name="Carter A.T."/>
            <person name="Peck M.W."/>
        </authorList>
    </citation>
    <scope>NUCLEOTIDE SEQUENCE [LARGE SCALE GENOMIC DNA]</scope>
    <source>
        <strain evidence="1 2">IFR 18/094</strain>
    </source>
</reference>
<proteinExistence type="predicted"/>
<organism evidence="1 2">
    <name type="scientific">Clostridium niameyense</name>
    <dbReference type="NCBI Taxonomy" id="1622073"/>
    <lineage>
        <taxon>Bacteria</taxon>
        <taxon>Bacillati</taxon>
        <taxon>Bacillota</taxon>
        <taxon>Clostridia</taxon>
        <taxon>Eubacteriales</taxon>
        <taxon>Clostridiaceae</taxon>
        <taxon>Clostridium</taxon>
    </lineage>
</organism>
<sequence>MIGMKVYDICRQQDCLVPTLNRDIQESGKIPIDPARNGTQLPVEILSQDKMSSVTIQPNDLFRLKGLVSDLKIVPDSLETTITVNSITKSSCLGEGYWDVSIQYRFNYAIQLFYANDELAHVFILGKPANAIQAYSVYKKQVTLYGGKGVKGVVNCFSIFPNFNGMKPTHFIQAKADILSAKVVELSENQCDPDPQTCTAVCVTIGLFTIIALGRIVKYNNLSLGPCNIPECDQEIPVIPCELFNELPFPFEEFDPENE</sequence>
<dbReference type="EMBL" id="SXDP01000015">
    <property type="protein sequence ID" value="NEZ47898.1"/>
    <property type="molecule type" value="Genomic_DNA"/>
</dbReference>
<evidence type="ECO:0000313" key="2">
    <source>
        <dbReference type="Proteomes" id="UP000473885"/>
    </source>
</evidence>
<protein>
    <submittedName>
        <fullName evidence="1">Uncharacterized protein</fullName>
    </submittedName>
</protein>
<name>A0A6M0REK2_9CLOT</name>
<dbReference type="Proteomes" id="UP000473885">
    <property type="component" value="Unassembled WGS sequence"/>
</dbReference>
<gene>
    <name evidence="1" type="ORF">FDF74_11975</name>
</gene>
<dbReference type="AlphaFoldDB" id="A0A6M0REK2"/>
<comment type="caution">
    <text evidence="1">The sequence shown here is derived from an EMBL/GenBank/DDBJ whole genome shotgun (WGS) entry which is preliminary data.</text>
</comment>
<accession>A0A6M0REK2</accession>